<reference evidence="2 3" key="1">
    <citation type="journal article" date="2023" name="Arcadia Sci">
        <title>De novo assembly of a long-read Amblyomma americanum tick genome.</title>
        <authorList>
            <person name="Chou S."/>
            <person name="Poskanzer K.E."/>
            <person name="Rollins M."/>
            <person name="Thuy-Boun P.S."/>
        </authorList>
    </citation>
    <scope>NUCLEOTIDE SEQUENCE [LARGE SCALE GENOMIC DNA]</scope>
    <source>
        <strain evidence="2">F_SG_1</strain>
        <tissue evidence="2">Salivary glands</tissue>
    </source>
</reference>
<sequence length="87" mass="9772">MVPTMLSGESGARGRMETIFEETPPSPDGKVYRPLALQDNLPDGILRTTSCFLRFLLLLETVLTVLSLDAFNLLRLQFCRCLISVLR</sequence>
<name>A0AAQ4FJH3_AMBAM</name>
<evidence type="ECO:0000313" key="2">
    <source>
        <dbReference type="EMBL" id="KAK8786718.1"/>
    </source>
</evidence>
<dbReference type="Proteomes" id="UP001321473">
    <property type="component" value="Unassembled WGS sequence"/>
</dbReference>
<accession>A0AAQ4FJH3</accession>
<proteinExistence type="predicted"/>
<evidence type="ECO:0000313" key="3">
    <source>
        <dbReference type="Proteomes" id="UP001321473"/>
    </source>
</evidence>
<feature type="region of interest" description="Disordered" evidence="1">
    <location>
        <begin position="1"/>
        <end position="28"/>
    </location>
</feature>
<protein>
    <submittedName>
        <fullName evidence="2">Uncharacterized protein</fullName>
    </submittedName>
</protein>
<comment type="caution">
    <text evidence="2">The sequence shown here is derived from an EMBL/GenBank/DDBJ whole genome shotgun (WGS) entry which is preliminary data.</text>
</comment>
<organism evidence="2 3">
    <name type="scientific">Amblyomma americanum</name>
    <name type="common">Lone star tick</name>
    <dbReference type="NCBI Taxonomy" id="6943"/>
    <lineage>
        <taxon>Eukaryota</taxon>
        <taxon>Metazoa</taxon>
        <taxon>Ecdysozoa</taxon>
        <taxon>Arthropoda</taxon>
        <taxon>Chelicerata</taxon>
        <taxon>Arachnida</taxon>
        <taxon>Acari</taxon>
        <taxon>Parasitiformes</taxon>
        <taxon>Ixodida</taxon>
        <taxon>Ixodoidea</taxon>
        <taxon>Ixodidae</taxon>
        <taxon>Amblyomminae</taxon>
        <taxon>Amblyomma</taxon>
    </lineage>
</organism>
<gene>
    <name evidence="2" type="ORF">V5799_023505</name>
</gene>
<dbReference type="AlphaFoldDB" id="A0AAQ4FJH3"/>
<keyword evidence="3" id="KW-1185">Reference proteome</keyword>
<dbReference type="EMBL" id="JARKHS020002470">
    <property type="protein sequence ID" value="KAK8786718.1"/>
    <property type="molecule type" value="Genomic_DNA"/>
</dbReference>
<evidence type="ECO:0000256" key="1">
    <source>
        <dbReference type="SAM" id="MobiDB-lite"/>
    </source>
</evidence>